<feature type="chain" id="PRO_5011551447" evidence="1">
    <location>
        <begin position="23"/>
        <end position="69"/>
    </location>
</feature>
<keyword evidence="3" id="KW-1185">Reference proteome</keyword>
<evidence type="ECO:0000313" key="3">
    <source>
        <dbReference type="Proteomes" id="UP000198908"/>
    </source>
</evidence>
<reference evidence="3" key="1">
    <citation type="submission" date="2016-09" db="EMBL/GenBank/DDBJ databases">
        <authorList>
            <person name="Varghese N."/>
            <person name="Submissions S."/>
        </authorList>
    </citation>
    <scope>NUCLEOTIDE SEQUENCE [LARGE SCALE GENOMIC DNA]</scope>
    <source>
        <strain evidence="3">TNe-862</strain>
    </source>
</reference>
<protein>
    <submittedName>
        <fullName evidence="2">Uncharacterized protein</fullName>
    </submittedName>
</protein>
<dbReference type="AlphaFoldDB" id="A0A1G6M2R0"/>
<accession>A0A1G6M2R0</accession>
<sequence length="69" mass="7628">MRKRILAFCVPTLFLTNLPAIVITSECPNEVTQVGVRYVTISKFSEEPGFSEHAISTEISRGAWAEGEV</sequence>
<proteinExistence type="predicted"/>
<feature type="signal peptide" evidence="1">
    <location>
        <begin position="1"/>
        <end position="22"/>
    </location>
</feature>
<dbReference type="Proteomes" id="UP000198908">
    <property type="component" value="Unassembled WGS sequence"/>
</dbReference>
<gene>
    <name evidence="2" type="ORF">SAMN05421548_107113</name>
</gene>
<evidence type="ECO:0000256" key="1">
    <source>
        <dbReference type="SAM" id="SignalP"/>
    </source>
</evidence>
<evidence type="ECO:0000313" key="2">
    <source>
        <dbReference type="EMBL" id="SDC49769.1"/>
    </source>
</evidence>
<organism evidence="2 3">
    <name type="scientific">Paraburkholderia lycopersici</name>
    <dbReference type="NCBI Taxonomy" id="416944"/>
    <lineage>
        <taxon>Bacteria</taxon>
        <taxon>Pseudomonadati</taxon>
        <taxon>Pseudomonadota</taxon>
        <taxon>Betaproteobacteria</taxon>
        <taxon>Burkholderiales</taxon>
        <taxon>Burkholderiaceae</taxon>
        <taxon>Paraburkholderia</taxon>
    </lineage>
</organism>
<keyword evidence="1" id="KW-0732">Signal</keyword>
<dbReference type="EMBL" id="FMYQ01000007">
    <property type="protein sequence ID" value="SDC49769.1"/>
    <property type="molecule type" value="Genomic_DNA"/>
</dbReference>
<name>A0A1G6M2R0_9BURK</name>